<keyword evidence="1" id="KW-0547">Nucleotide-binding</keyword>
<dbReference type="InterPro" id="IPR014818">
    <property type="entry name" value="Phage/plasmid_primase_P4_C"/>
</dbReference>
<proteinExistence type="predicted"/>
<dbReference type="InterPro" id="IPR051620">
    <property type="entry name" value="ORF904-like_C"/>
</dbReference>
<evidence type="ECO:0000256" key="3">
    <source>
        <dbReference type="ARBA" id="ARBA00022840"/>
    </source>
</evidence>
<evidence type="ECO:0000313" key="5">
    <source>
        <dbReference type="EMBL" id="DAD78948.1"/>
    </source>
</evidence>
<dbReference type="NCBIfam" id="TIGR01613">
    <property type="entry name" value="primase_Cterm"/>
    <property type="match status" value="1"/>
</dbReference>
<dbReference type="GO" id="GO:0016787">
    <property type="term" value="F:hydrolase activity"/>
    <property type="evidence" value="ECO:0007669"/>
    <property type="project" value="UniProtKB-KW"/>
</dbReference>
<evidence type="ECO:0000256" key="1">
    <source>
        <dbReference type="ARBA" id="ARBA00022741"/>
    </source>
</evidence>
<dbReference type="Pfam" id="PF19263">
    <property type="entry name" value="DUF5906"/>
    <property type="match status" value="1"/>
</dbReference>
<name>A0A8S5M9P8_9CAUD</name>
<dbReference type="Pfam" id="PF09250">
    <property type="entry name" value="Prim-Pol"/>
    <property type="match status" value="1"/>
</dbReference>
<sequence>MDKYLERLERLYPGSKYVLIEKYDAARFKNEPYDSSKDCKSTKTKWKTEALGYNEAQTAAEEGYRLGWIIPKGYCIVDIDNHDNPRSGELVEKFLKYWQVKYNYNYTYRGIHLLFRDPDQIIKTASKLKCGLNIEIDTRANGTGYIVLPVNDEHRRWGNWTDSVEAIPYFLKPIGFNNTKSFIGFDDGDGRNDALWRWRNVLEKSHSLSKSEIEKTIRAINENFFAVPLQNTELYSTVLRELNTEEDTSNDKSVNKYSKFADELIRKRDLICSGDSIYSFNGSYYQPITSLDLEAMIYADINSNISKAGRKEIIEFVKVKTQIDDEDLNREHFKIACPNGVIDLRNGTLETANKMEFNTVAIPIEYDPDPPYSPRIDQFMKELANGDMLRMQFMYQVAGYCLVKENFMGKFFIFQGNGGTGKSTYTRLIERLCGSNNCSHVGLNKFDNDYYIASTKNKLVNIDDDLAANKMLNDTGRFKSIVTGESISVRQIYEAVGKYRPFCTCIFSCNTFPRIADKSAGLFRRMMLIELNHRIEHPDTTFMDKLTEMDMQYFLFKAVEGIRQVLDTGHFAITASEAEMLRKFQRKQSPLNEWLYENHITRADLAGKNPSSMYMQFREWCSMNGFDRPVSSVTFREDICNMYDAFISGSRRMDTVGSIVQTFKIPEGIELDFFPF</sequence>
<evidence type="ECO:0000256" key="2">
    <source>
        <dbReference type="ARBA" id="ARBA00022801"/>
    </source>
</evidence>
<dbReference type="PROSITE" id="PS51206">
    <property type="entry name" value="SF3_HELICASE_1"/>
    <property type="match status" value="1"/>
</dbReference>
<feature type="domain" description="SF3 helicase" evidence="4">
    <location>
        <begin position="389"/>
        <end position="544"/>
    </location>
</feature>
<dbReference type="InterPro" id="IPR006500">
    <property type="entry name" value="Helicase_put_C_phage/plasmid"/>
</dbReference>
<keyword evidence="5" id="KW-0347">Helicase</keyword>
<dbReference type="Pfam" id="PF08706">
    <property type="entry name" value="D5_N"/>
    <property type="match status" value="1"/>
</dbReference>
<dbReference type="GO" id="GO:0004386">
    <property type="term" value="F:helicase activity"/>
    <property type="evidence" value="ECO:0007669"/>
    <property type="project" value="UniProtKB-KW"/>
</dbReference>
<dbReference type="InterPro" id="IPR045455">
    <property type="entry name" value="NrS-1_pol-like_helicase"/>
</dbReference>
<dbReference type="InterPro" id="IPR014015">
    <property type="entry name" value="Helicase_SF3_DNA-vir"/>
</dbReference>
<reference evidence="5" key="1">
    <citation type="journal article" date="2021" name="Proc. Natl. Acad. Sci. U.S.A.">
        <title>A Catalog of Tens of Thousands of Viruses from Human Metagenomes Reveals Hidden Associations with Chronic Diseases.</title>
        <authorList>
            <person name="Tisza M.J."/>
            <person name="Buck C.B."/>
        </authorList>
    </citation>
    <scope>NUCLEOTIDE SEQUENCE</scope>
    <source>
        <strain evidence="5">Ctv4j104</strain>
    </source>
</reference>
<dbReference type="SUPFAM" id="SSF52540">
    <property type="entry name" value="P-loop containing nucleoside triphosphate hydrolases"/>
    <property type="match status" value="1"/>
</dbReference>
<protein>
    <submittedName>
        <fullName evidence="5">DsDNA helicase</fullName>
    </submittedName>
</protein>
<keyword evidence="3" id="KW-0067">ATP-binding</keyword>
<dbReference type="GO" id="GO:0005524">
    <property type="term" value="F:ATP binding"/>
    <property type="evidence" value="ECO:0007669"/>
    <property type="project" value="UniProtKB-KW"/>
</dbReference>
<dbReference type="InterPro" id="IPR015330">
    <property type="entry name" value="DNA_primase/pol_bifunc_N"/>
</dbReference>
<dbReference type="SMART" id="SM00885">
    <property type="entry name" value="D5_N"/>
    <property type="match status" value="1"/>
</dbReference>
<evidence type="ECO:0000259" key="4">
    <source>
        <dbReference type="PROSITE" id="PS51206"/>
    </source>
</evidence>
<dbReference type="PANTHER" id="PTHR35372">
    <property type="entry name" value="ATP BINDING PROTEIN-RELATED"/>
    <property type="match status" value="1"/>
</dbReference>
<keyword evidence="2" id="KW-0378">Hydrolase</keyword>
<organism evidence="5">
    <name type="scientific">Siphoviridae sp. ctv4j104</name>
    <dbReference type="NCBI Taxonomy" id="2826510"/>
    <lineage>
        <taxon>Viruses</taxon>
        <taxon>Duplodnaviria</taxon>
        <taxon>Heunggongvirae</taxon>
        <taxon>Uroviricota</taxon>
        <taxon>Caudoviricetes</taxon>
    </lineage>
</organism>
<dbReference type="InterPro" id="IPR027417">
    <property type="entry name" value="P-loop_NTPase"/>
</dbReference>
<dbReference type="Gene3D" id="3.40.50.300">
    <property type="entry name" value="P-loop containing nucleotide triphosphate hydrolases"/>
    <property type="match status" value="1"/>
</dbReference>
<dbReference type="EMBL" id="BK014855">
    <property type="protein sequence ID" value="DAD78948.1"/>
    <property type="molecule type" value="Genomic_DNA"/>
</dbReference>
<accession>A0A8S5M9P8</accession>
<dbReference type="PANTHER" id="PTHR35372:SF2">
    <property type="entry name" value="SF3 HELICASE DOMAIN-CONTAINING PROTEIN"/>
    <property type="match status" value="1"/>
</dbReference>